<dbReference type="GO" id="GO:0004170">
    <property type="term" value="F:dUTP diphosphatase activity"/>
    <property type="evidence" value="ECO:0007669"/>
    <property type="project" value="UniProtKB-EC"/>
</dbReference>
<evidence type="ECO:0000313" key="2">
    <source>
        <dbReference type="EMBL" id="SUY72774.1"/>
    </source>
</evidence>
<dbReference type="EMBL" id="UFWZ01000002">
    <property type="protein sequence ID" value="SUY72773.1"/>
    <property type="molecule type" value="Genomic_DNA"/>
</dbReference>
<keyword evidence="1" id="KW-0378">Hydrolase</keyword>
<dbReference type="AlphaFoldDB" id="A0A381K5B3"/>
<dbReference type="Proteomes" id="UP000254664">
    <property type="component" value="Unassembled WGS sequence"/>
</dbReference>
<sequence>MKIAQMVIKPTVLVNVEEIDELTTDSERGQGGFGSSGLL</sequence>
<evidence type="ECO:0000313" key="1">
    <source>
        <dbReference type="EMBL" id="SUY72773.1"/>
    </source>
</evidence>
<accession>A0A381K5B3</accession>
<dbReference type="Gene3D" id="2.70.40.10">
    <property type="match status" value="1"/>
</dbReference>
<evidence type="ECO:0000313" key="3">
    <source>
        <dbReference type="Proteomes" id="UP000254664"/>
    </source>
</evidence>
<gene>
    <name evidence="1" type="primary">dut_2</name>
    <name evidence="2" type="synonym">dut_3</name>
    <name evidence="1" type="ORF">NCTC9836_02970</name>
    <name evidence="2" type="ORF">NCTC9836_02971</name>
</gene>
<dbReference type="EC" id="3.6.1.23" evidence="1"/>
<proteinExistence type="predicted"/>
<protein>
    <submittedName>
        <fullName evidence="1">Deoxyuridine 5'-triphosphate nucleotidohydrolase</fullName>
        <ecNumber evidence="1">3.6.1.23</ecNumber>
    </submittedName>
</protein>
<name>A0A381K5B3_9CLOT</name>
<organism evidence="1 3">
    <name type="scientific">Clostridium putrefaciens</name>
    <dbReference type="NCBI Taxonomy" id="99675"/>
    <lineage>
        <taxon>Bacteria</taxon>
        <taxon>Bacillati</taxon>
        <taxon>Bacillota</taxon>
        <taxon>Clostridia</taxon>
        <taxon>Eubacteriales</taxon>
        <taxon>Clostridiaceae</taxon>
        <taxon>Clostridium</taxon>
    </lineage>
</organism>
<dbReference type="InterPro" id="IPR036157">
    <property type="entry name" value="dUTPase-like_sf"/>
</dbReference>
<dbReference type="SUPFAM" id="SSF51283">
    <property type="entry name" value="dUTPase-like"/>
    <property type="match status" value="1"/>
</dbReference>
<reference evidence="1 3" key="1">
    <citation type="submission" date="2018-06" db="EMBL/GenBank/DDBJ databases">
        <authorList>
            <consortium name="Pathogen Informatics"/>
            <person name="Doyle S."/>
        </authorList>
    </citation>
    <scope>NUCLEOTIDE SEQUENCE [LARGE SCALE GENOMIC DNA]</scope>
    <source>
        <strain evidence="1 3">NCTC9836</strain>
    </source>
</reference>
<dbReference type="EMBL" id="UFWZ01000002">
    <property type="protein sequence ID" value="SUY72774.1"/>
    <property type="molecule type" value="Genomic_DNA"/>
</dbReference>
<keyword evidence="3" id="KW-1185">Reference proteome</keyword>